<evidence type="ECO:0000256" key="1">
    <source>
        <dbReference type="ARBA" id="ARBA00004750"/>
    </source>
</evidence>
<protein>
    <recommendedName>
        <fullName evidence="6">Pyridoxal kinase</fullName>
        <ecNumber evidence="5">2.7.1.35</ecNumber>
    </recommendedName>
    <alternativeName>
        <fullName evidence="11">Pyridoxine kinase</fullName>
    </alternativeName>
</protein>
<dbReference type="OrthoDB" id="2104723at2759"/>
<evidence type="ECO:0000256" key="3">
    <source>
        <dbReference type="ARBA" id="ARBA00005210"/>
    </source>
</evidence>
<dbReference type="GO" id="GO:0005524">
    <property type="term" value="F:ATP binding"/>
    <property type="evidence" value="ECO:0007669"/>
    <property type="project" value="UniProtKB-KW"/>
</dbReference>
<evidence type="ECO:0000256" key="10">
    <source>
        <dbReference type="ARBA" id="ARBA00022840"/>
    </source>
</evidence>
<comment type="catalytic activity">
    <reaction evidence="12">
        <text>pyridoxamine + ATP = pyridoxamine 5'-phosphate + ADP + H(+)</text>
        <dbReference type="Rhea" id="RHEA:25104"/>
        <dbReference type="ChEBI" id="CHEBI:15378"/>
        <dbReference type="ChEBI" id="CHEBI:30616"/>
        <dbReference type="ChEBI" id="CHEBI:57761"/>
        <dbReference type="ChEBI" id="CHEBI:58451"/>
        <dbReference type="ChEBI" id="CHEBI:456216"/>
        <dbReference type="EC" id="2.7.1.35"/>
    </reaction>
    <physiologicalReaction direction="left-to-right" evidence="12">
        <dbReference type="Rhea" id="RHEA:25105"/>
    </physiologicalReaction>
</comment>
<keyword evidence="9" id="KW-0418">Kinase</keyword>
<dbReference type="AlphaFoldDB" id="A0A7R8W8R0"/>
<evidence type="ECO:0000256" key="9">
    <source>
        <dbReference type="ARBA" id="ARBA00022777"/>
    </source>
</evidence>
<keyword evidence="7" id="KW-0808">Transferase</keyword>
<reference evidence="16" key="1">
    <citation type="submission" date="2020-11" db="EMBL/GenBank/DDBJ databases">
        <authorList>
            <person name="Tran Van P."/>
        </authorList>
    </citation>
    <scope>NUCLEOTIDE SEQUENCE</scope>
</reference>
<dbReference type="CDD" id="cd01173">
    <property type="entry name" value="pyridoxal_pyridoxamine_kinase"/>
    <property type="match status" value="1"/>
</dbReference>
<comment type="pathway">
    <text evidence="2">Cofactor metabolism; pyridoxal 5'-phosphate salvage; pyridoxine 5'-phosphate from pyridoxine: step 1/1.</text>
</comment>
<evidence type="ECO:0000313" key="16">
    <source>
        <dbReference type="EMBL" id="CAD7225848.1"/>
    </source>
</evidence>
<evidence type="ECO:0000256" key="13">
    <source>
        <dbReference type="ARBA" id="ARBA00047377"/>
    </source>
</evidence>
<comment type="pathway">
    <text evidence="1">Cofactor metabolism; pyridoxal 5'-phosphate salvage; pyridoxamine 5'-phosphate from pyridoxamine: step 1/1.</text>
</comment>
<dbReference type="PANTHER" id="PTHR10534:SF2">
    <property type="entry name" value="PYRIDOXAL KINASE"/>
    <property type="match status" value="1"/>
</dbReference>
<keyword evidence="8" id="KW-0547">Nucleotide-binding</keyword>
<name>A0A7R8W8R0_9CRUS</name>
<dbReference type="PANTHER" id="PTHR10534">
    <property type="entry name" value="PYRIDOXAL KINASE"/>
    <property type="match status" value="1"/>
</dbReference>
<dbReference type="GO" id="GO:0008478">
    <property type="term" value="F:pyridoxal kinase activity"/>
    <property type="evidence" value="ECO:0007669"/>
    <property type="project" value="UniProtKB-EC"/>
</dbReference>
<dbReference type="GO" id="GO:0005829">
    <property type="term" value="C:cytosol"/>
    <property type="evidence" value="ECO:0007669"/>
    <property type="project" value="TreeGrafter"/>
</dbReference>
<comment type="catalytic activity">
    <reaction evidence="13">
        <text>pyridoxal + ATP = pyridoxal 5'-phosphate + ADP + H(+)</text>
        <dbReference type="Rhea" id="RHEA:10224"/>
        <dbReference type="ChEBI" id="CHEBI:15378"/>
        <dbReference type="ChEBI" id="CHEBI:17310"/>
        <dbReference type="ChEBI" id="CHEBI:30616"/>
        <dbReference type="ChEBI" id="CHEBI:456216"/>
        <dbReference type="ChEBI" id="CHEBI:597326"/>
        <dbReference type="EC" id="2.7.1.35"/>
    </reaction>
    <physiologicalReaction direction="left-to-right" evidence="13">
        <dbReference type="Rhea" id="RHEA:10225"/>
    </physiologicalReaction>
</comment>
<dbReference type="InterPro" id="IPR004625">
    <property type="entry name" value="PyrdxlKinase"/>
</dbReference>
<evidence type="ECO:0000256" key="6">
    <source>
        <dbReference type="ARBA" id="ARBA00018134"/>
    </source>
</evidence>
<evidence type="ECO:0000256" key="5">
    <source>
        <dbReference type="ARBA" id="ARBA00012104"/>
    </source>
</evidence>
<dbReference type="SUPFAM" id="SSF53613">
    <property type="entry name" value="Ribokinase-like"/>
    <property type="match status" value="1"/>
</dbReference>
<proteinExistence type="inferred from homology"/>
<evidence type="ECO:0000256" key="7">
    <source>
        <dbReference type="ARBA" id="ARBA00022679"/>
    </source>
</evidence>
<dbReference type="Pfam" id="PF08543">
    <property type="entry name" value="Phos_pyr_kin"/>
    <property type="match status" value="1"/>
</dbReference>
<feature type="domain" description="Pyridoxamine kinase/Phosphomethylpyrimidine kinase" evidence="15">
    <location>
        <begin position="116"/>
        <end position="277"/>
    </location>
</feature>
<sequence>IFFFSDLPFDLVVNYLCSLKLEQVLCQKLKPELGSAGHIPSFEYVCFVYDRVSEGHLQPSSIHPKPRGFRIRRQQGSCLAFTTELIAGLRQHSLLPTYTHLLTGYCGDASFLREIAKLAKELKSVTTEFQYVCDPVLGDEGVLYVPKDLIEIYRHEVLKVADIITPNQFEVELLTGLELKDEKTALEALKLLHNMGPRTVVLTSLVLDPNAKTLKAYGSVKDETEVVTVEVPRLAGRFTGTGDVFAAVFLAHHSRYNGDMKKTLAKAMQTMERILSRTAAAAQIDKRNIPAIGLRELRIVESIQDIVAFENFPPALVDTISTNCTVGC</sequence>
<feature type="non-terminal residue" evidence="16">
    <location>
        <position position="328"/>
    </location>
</feature>
<dbReference type="InterPro" id="IPR029056">
    <property type="entry name" value="Ribokinase-like"/>
</dbReference>
<dbReference type="EC" id="2.7.1.35" evidence="5"/>
<accession>A0A7R8W8R0</accession>
<keyword evidence="10" id="KW-0067">ATP-binding</keyword>
<comment type="catalytic activity">
    <reaction evidence="14">
        <text>pyridoxine + ATP = pyridoxine 5'-phosphate + ADP + H(+)</text>
        <dbReference type="Rhea" id="RHEA:25108"/>
        <dbReference type="ChEBI" id="CHEBI:15378"/>
        <dbReference type="ChEBI" id="CHEBI:16709"/>
        <dbReference type="ChEBI" id="CHEBI:30616"/>
        <dbReference type="ChEBI" id="CHEBI:58589"/>
        <dbReference type="ChEBI" id="CHEBI:456216"/>
        <dbReference type="EC" id="2.7.1.35"/>
    </reaction>
    <physiologicalReaction direction="left-to-right" evidence="14">
        <dbReference type="Rhea" id="RHEA:25109"/>
    </physiologicalReaction>
</comment>
<gene>
    <name evidence="16" type="ORF">CTOB1V02_LOCUS3780</name>
</gene>
<evidence type="ECO:0000256" key="14">
    <source>
        <dbReference type="ARBA" id="ARBA00048524"/>
    </source>
</evidence>
<organism evidence="16">
    <name type="scientific">Cyprideis torosa</name>
    <dbReference type="NCBI Taxonomy" id="163714"/>
    <lineage>
        <taxon>Eukaryota</taxon>
        <taxon>Metazoa</taxon>
        <taxon>Ecdysozoa</taxon>
        <taxon>Arthropoda</taxon>
        <taxon>Crustacea</taxon>
        <taxon>Oligostraca</taxon>
        <taxon>Ostracoda</taxon>
        <taxon>Podocopa</taxon>
        <taxon>Podocopida</taxon>
        <taxon>Cytherocopina</taxon>
        <taxon>Cytheroidea</taxon>
        <taxon>Cytherideidae</taxon>
        <taxon>Cyprideis</taxon>
    </lineage>
</organism>
<evidence type="ECO:0000256" key="11">
    <source>
        <dbReference type="ARBA" id="ARBA00032808"/>
    </source>
</evidence>
<evidence type="ECO:0000256" key="2">
    <source>
        <dbReference type="ARBA" id="ARBA00004835"/>
    </source>
</evidence>
<dbReference type="GO" id="GO:0009443">
    <property type="term" value="P:pyridoxal 5'-phosphate salvage"/>
    <property type="evidence" value="ECO:0007669"/>
    <property type="project" value="InterPro"/>
</dbReference>
<dbReference type="InterPro" id="IPR013749">
    <property type="entry name" value="PM/HMP-P_kinase-1"/>
</dbReference>
<dbReference type="Gene3D" id="3.40.1190.20">
    <property type="match status" value="1"/>
</dbReference>
<comment type="similarity">
    <text evidence="4">Belongs to the pyridoxine kinase family.</text>
</comment>
<dbReference type="NCBIfam" id="TIGR00687">
    <property type="entry name" value="pyridox_kin"/>
    <property type="match status" value="1"/>
</dbReference>
<dbReference type="EMBL" id="OB660675">
    <property type="protein sequence ID" value="CAD7225848.1"/>
    <property type="molecule type" value="Genomic_DNA"/>
</dbReference>
<evidence type="ECO:0000259" key="15">
    <source>
        <dbReference type="Pfam" id="PF08543"/>
    </source>
</evidence>
<comment type="pathway">
    <text evidence="3">Cofactor metabolism; pyridoxal 5'-phosphate salvage; pyridoxal 5'-phosphate from pyridoxal: step 1/1.</text>
</comment>
<dbReference type="UniPathway" id="UPA01068">
    <property type="reaction ID" value="UER00298"/>
</dbReference>
<evidence type="ECO:0000256" key="4">
    <source>
        <dbReference type="ARBA" id="ARBA00008805"/>
    </source>
</evidence>
<evidence type="ECO:0000256" key="8">
    <source>
        <dbReference type="ARBA" id="ARBA00022741"/>
    </source>
</evidence>
<evidence type="ECO:0000256" key="12">
    <source>
        <dbReference type="ARBA" id="ARBA00047310"/>
    </source>
</evidence>